<dbReference type="Gene3D" id="1.10.287.130">
    <property type="match status" value="1"/>
</dbReference>
<feature type="transmembrane region" description="Helical" evidence="7">
    <location>
        <begin position="180"/>
        <end position="198"/>
    </location>
</feature>
<keyword evidence="10" id="KW-1185">Reference proteome</keyword>
<evidence type="ECO:0000256" key="5">
    <source>
        <dbReference type="ARBA" id="ARBA00023012"/>
    </source>
</evidence>
<gene>
    <name evidence="9" type="ORF">NDI56_18350</name>
</gene>
<evidence type="ECO:0000256" key="6">
    <source>
        <dbReference type="SAM" id="Coils"/>
    </source>
</evidence>
<feature type="transmembrane region" description="Helical" evidence="7">
    <location>
        <begin position="12"/>
        <end position="30"/>
    </location>
</feature>
<feature type="transmembrane region" description="Helical" evidence="7">
    <location>
        <begin position="105"/>
        <end position="129"/>
    </location>
</feature>
<evidence type="ECO:0000259" key="8">
    <source>
        <dbReference type="PROSITE" id="PS50109"/>
    </source>
</evidence>
<evidence type="ECO:0000313" key="9">
    <source>
        <dbReference type="EMBL" id="MDS0261366.1"/>
    </source>
</evidence>
<dbReference type="SMART" id="SM00387">
    <property type="entry name" value="HATPase_c"/>
    <property type="match status" value="1"/>
</dbReference>
<feature type="domain" description="Histidine kinase" evidence="8">
    <location>
        <begin position="366"/>
        <end position="566"/>
    </location>
</feature>
<evidence type="ECO:0000256" key="2">
    <source>
        <dbReference type="ARBA" id="ARBA00012438"/>
    </source>
</evidence>
<dbReference type="Pfam" id="PF00512">
    <property type="entry name" value="HisKA"/>
    <property type="match status" value="1"/>
</dbReference>
<dbReference type="InterPro" id="IPR013656">
    <property type="entry name" value="PAS_4"/>
</dbReference>
<dbReference type="InterPro" id="IPR003661">
    <property type="entry name" value="HisK_dim/P_dom"/>
</dbReference>
<dbReference type="PANTHER" id="PTHR43711">
    <property type="entry name" value="TWO-COMPONENT HISTIDINE KINASE"/>
    <property type="match status" value="1"/>
</dbReference>
<keyword evidence="7" id="KW-0812">Transmembrane</keyword>
<reference evidence="9 10" key="1">
    <citation type="submission" date="2022-06" db="EMBL/GenBank/DDBJ databases">
        <title>Haloarcula sp. a new haloarchaeum isolate from saline soil.</title>
        <authorList>
            <person name="Strakova D."/>
            <person name="Galisteo C."/>
            <person name="Sanchez-Porro C."/>
            <person name="Ventosa A."/>
        </authorList>
    </citation>
    <scope>NUCLEOTIDE SEQUENCE [LARGE SCALE GENOMIC DNA]</scope>
    <source>
        <strain evidence="9 10">S1CR25-12</strain>
    </source>
</reference>
<keyword evidence="7" id="KW-1133">Transmembrane helix</keyword>
<dbReference type="EMBL" id="JAMQON010000006">
    <property type="protein sequence ID" value="MDS0261366.1"/>
    <property type="molecule type" value="Genomic_DNA"/>
</dbReference>
<dbReference type="RefSeq" id="WP_310921193.1">
    <property type="nucleotide sequence ID" value="NZ_JAMQON010000006.1"/>
</dbReference>
<feature type="coiled-coil region" evidence="6">
    <location>
        <begin position="404"/>
        <end position="431"/>
    </location>
</feature>
<dbReference type="InterPro" id="IPR035965">
    <property type="entry name" value="PAS-like_dom_sf"/>
</dbReference>
<keyword evidence="5" id="KW-0902">Two-component regulatory system</keyword>
<dbReference type="SUPFAM" id="SSF47384">
    <property type="entry name" value="Homodimeric domain of signal transducing histidine kinase"/>
    <property type="match status" value="1"/>
</dbReference>
<keyword evidence="3" id="KW-0808">Transferase</keyword>
<proteinExistence type="predicted"/>
<dbReference type="InterPro" id="IPR005467">
    <property type="entry name" value="His_kinase_dom"/>
</dbReference>
<keyword evidence="6" id="KW-0175">Coiled coil</keyword>
<feature type="transmembrane region" description="Helical" evidence="7">
    <location>
        <begin position="73"/>
        <end position="93"/>
    </location>
</feature>
<dbReference type="Pfam" id="PF16927">
    <property type="entry name" value="HisKA_7TM"/>
    <property type="match status" value="1"/>
</dbReference>
<organism evidence="9 10">
    <name type="scientific">Haloarcula saliterrae</name>
    <dbReference type="NCBI Taxonomy" id="2950534"/>
    <lineage>
        <taxon>Archaea</taxon>
        <taxon>Methanobacteriati</taxon>
        <taxon>Methanobacteriota</taxon>
        <taxon>Stenosarchaea group</taxon>
        <taxon>Halobacteria</taxon>
        <taxon>Halobacteriales</taxon>
        <taxon>Haloarculaceae</taxon>
        <taxon>Haloarcula</taxon>
    </lineage>
</organism>
<evidence type="ECO:0000256" key="1">
    <source>
        <dbReference type="ARBA" id="ARBA00000085"/>
    </source>
</evidence>
<dbReference type="InterPro" id="IPR050736">
    <property type="entry name" value="Sensor_HK_Regulatory"/>
</dbReference>
<keyword evidence="4" id="KW-0418">Kinase</keyword>
<dbReference type="SMART" id="SM00388">
    <property type="entry name" value="HisKA"/>
    <property type="match status" value="1"/>
</dbReference>
<sequence length="573" mass="60931">MDGSVPLQFWYVSSLVVSALIVAATGALVYTRTETHHRTEFVAYVAVQWCWVVAAIAKLLVRVPAAKYALSLLTDLFAVVAIVTVGYFATVYTNRSTSPRRPQNALAVGWAAVAVVGILTQPVFGLQYASVAYRQEPVAYLAIEPGPLYLLNSVVAAAILLVSFVYLARLFLSSNHRPTSSILLLVAAAVASLLPNAVTALETIPLLPGYDYTVFGIVPLTVILAYTVFFRGELDIAPMARTEIVDHIDDVLLGLDDAGRLIDYNAAAEPLLPPDVETPVGTELSRLLPGLAAEILLPAAGDADVSATYSTVVDGARTHYAVSVSPITERGTVAGYTVVARDVTAVEESKRELARQNDQLESFASTVAHDLRNPLQVADGATELLDRQLRAADDPAAAEAADHLDSVADAIDRMDARLDELRTLAEHAQSVTTTESVAFGPAVRAVWAAADTGEMALAVTADGHIEADRARLDSVLDQLVRHSGERGADRVEVALTGTGFTYEDDGRRIAECDREAVFDSDTTTAAASVGLGLEIVRTQVESQGWQVGVERTETGTAFVVTGGTTTAETEVGP</sequence>
<dbReference type="SUPFAM" id="SSF55785">
    <property type="entry name" value="PYP-like sensor domain (PAS domain)"/>
    <property type="match status" value="1"/>
</dbReference>
<dbReference type="PROSITE" id="PS50109">
    <property type="entry name" value="HIS_KIN"/>
    <property type="match status" value="1"/>
</dbReference>
<evidence type="ECO:0000256" key="7">
    <source>
        <dbReference type="SAM" id="Phobius"/>
    </source>
</evidence>
<dbReference type="InterPro" id="IPR036890">
    <property type="entry name" value="HATPase_C_sf"/>
</dbReference>
<dbReference type="InterPro" id="IPR036097">
    <property type="entry name" value="HisK_dim/P_sf"/>
</dbReference>
<dbReference type="InterPro" id="IPR031621">
    <property type="entry name" value="HisKA_7TM"/>
</dbReference>
<keyword evidence="7" id="KW-0472">Membrane</keyword>
<protein>
    <recommendedName>
        <fullName evidence="2">histidine kinase</fullName>
        <ecNumber evidence="2">2.7.13.3</ecNumber>
    </recommendedName>
</protein>
<evidence type="ECO:0000313" key="10">
    <source>
        <dbReference type="Proteomes" id="UP001259659"/>
    </source>
</evidence>
<dbReference type="Pfam" id="PF08448">
    <property type="entry name" value="PAS_4"/>
    <property type="match status" value="1"/>
</dbReference>
<comment type="caution">
    <text evidence="9">The sequence shown here is derived from an EMBL/GenBank/DDBJ whole genome shotgun (WGS) entry which is preliminary data.</text>
</comment>
<dbReference type="Pfam" id="PF02518">
    <property type="entry name" value="HATPase_c"/>
    <property type="match status" value="1"/>
</dbReference>
<evidence type="ECO:0000256" key="4">
    <source>
        <dbReference type="ARBA" id="ARBA00022777"/>
    </source>
</evidence>
<dbReference type="Gene3D" id="3.30.565.10">
    <property type="entry name" value="Histidine kinase-like ATPase, C-terminal domain"/>
    <property type="match status" value="1"/>
</dbReference>
<dbReference type="SUPFAM" id="SSF55874">
    <property type="entry name" value="ATPase domain of HSP90 chaperone/DNA topoisomerase II/histidine kinase"/>
    <property type="match status" value="1"/>
</dbReference>
<dbReference type="EC" id="2.7.13.3" evidence="2"/>
<dbReference type="InterPro" id="IPR003594">
    <property type="entry name" value="HATPase_dom"/>
</dbReference>
<name>A0ABU2FI18_9EURY</name>
<feature type="transmembrane region" description="Helical" evidence="7">
    <location>
        <begin position="42"/>
        <end position="61"/>
    </location>
</feature>
<feature type="transmembrane region" description="Helical" evidence="7">
    <location>
        <begin position="210"/>
        <end position="229"/>
    </location>
</feature>
<feature type="transmembrane region" description="Helical" evidence="7">
    <location>
        <begin position="149"/>
        <end position="168"/>
    </location>
</feature>
<evidence type="ECO:0000256" key="3">
    <source>
        <dbReference type="ARBA" id="ARBA00022679"/>
    </source>
</evidence>
<comment type="catalytic activity">
    <reaction evidence="1">
        <text>ATP + protein L-histidine = ADP + protein N-phospho-L-histidine.</text>
        <dbReference type="EC" id="2.7.13.3"/>
    </reaction>
</comment>
<accession>A0ABU2FI18</accession>
<dbReference type="Gene3D" id="3.30.450.20">
    <property type="entry name" value="PAS domain"/>
    <property type="match status" value="1"/>
</dbReference>
<dbReference type="PANTHER" id="PTHR43711:SF1">
    <property type="entry name" value="HISTIDINE KINASE 1"/>
    <property type="match status" value="1"/>
</dbReference>
<dbReference type="Proteomes" id="UP001259659">
    <property type="component" value="Unassembled WGS sequence"/>
</dbReference>
<dbReference type="CDD" id="cd00082">
    <property type="entry name" value="HisKA"/>
    <property type="match status" value="1"/>
</dbReference>